<proteinExistence type="predicted"/>
<evidence type="ECO:0000313" key="2">
    <source>
        <dbReference type="Proteomes" id="UP000019678"/>
    </source>
</evidence>
<sequence>MAIIALHTPLEAEAAALATDLGSTAYEQRLHLTSGTPAVVLTTPDPDRARALLRSVRGRGHEAVAFDASAIVPSGEMLPLRRGRLDPEGITAEEPAATHTPGALGRLPFEDILALIRASQRVRLETTVEVKEQKIGLGRAVTTGGLVMTKTVTRQQTRVSDERAEVLYLYRRSGELPWILRERSASYTWLGDRIAPVSLQNFRQTVALLRERAPRAHYDERLTGPRRALPAAGEPSAASSDPTADLLAHALALWASRQAPA</sequence>
<evidence type="ECO:0000313" key="1">
    <source>
        <dbReference type="EMBL" id="EYF02841.1"/>
    </source>
</evidence>
<protein>
    <submittedName>
        <fullName evidence="1">Uncharacterized protein</fullName>
    </submittedName>
</protein>
<dbReference type="Proteomes" id="UP000019678">
    <property type="component" value="Unassembled WGS sequence"/>
</dbReference>
<reference evidence="1 2" key="1">
    <citation type="submission" date="2013-05" db="EMBL/GenBank/DDBJ databases">
        <title>Genome assembly of Chondromyces apiculatus DSM 436.</title>
        <authorList>
            <person name="Sharma G."/>
            <person name="Khatri I."/>
            <person name="Kaur C."/>
            <person name="Mayilraj S."/>
            <person name="Subramanian S."/>
        </authorList>
    </citation>
    <scope>NUCLEOTIDE SEQUENCE [LARGE SCALE GENOMIC DNA]</scope>
    <source>
        <strain evidence="1 2">DSM 436</strain>
    </source>
</reference>
<gene>
    <name evidence="1" type="ORF">CAP_6421</name>
</gene>
<comment type="caution">
    <text evidence="1">The sequence shown here is derived from an EMBL/GenBank/DDBJ whole genome shotgun (WGS) entry which is preliminary data.</text>
</comment>
<dbReference type="EMBL" id="ASRX01000054">
    <property type="protein sequence ID" value="EYF02841.1"/>
    <property type="molecule type" value="Genomic_DNA"/>
</dbReference>
<accession>A0A017T2Q5</accession>
<dbReference type="eggNOG" id="ENOG5033G3Y">
    <property type="taxonomic scope" value="Bacteria"/>
</dbReference>
<keyword evidence="2" id="KW-1185">Reference proteome</keyword>
<organism evidence="1 2">
    <name type="scientific">Chondromyces apiculatus DSM 436</name>
    <dbReference type="NCBI Taxonomy" id="1192034"/>
    <lineage>
        <taxon>Bacteria</taxon>
        <taxon>Pseudomonadati</taxon>
        <taxon>Myxococcota</taxon>
        <taxon>Polyangia</taxon>
        <taxon>Polyangiales</taxon>
        <taxon>Polyangiaceae</taxon>
        <taxon>Chondromyces</taxon>
    </lineage>
</organism>
<dbReference type="AlphaFoldDB" id="A0A017T2Q5"/>
<name>A0A017T2Q5_9BACT</name>